<protein>
    <recommendedName>
        <fullName evidence="5">HTH lacI-type domain-containing protein</fullName>
    </recommendedName>
</protein>
<dbReference type="InterPro" id="IPR000843">
    <property type="entry name" value="HTH_LacI"/>
</dbReference>
<dbReference type="CDD" id="cd01392">
    <property type="entry name" value="HTH_LacI"/>
    <property type="match status" value="1"/>
</dbReference>
<dbReference type="AlphaFoldDB" id="A0A6J4PCB8"/>
<dbReference type="InterPro" id="IPR010982">
    <property type="entry name" value="Lambda_DNA-bd_dom_sf"/>
</dbReference>
<dbReference type="GO" id="GO:0003700">
    <property type="term" value="F:DNA-binding transcription factor activity"/>
    <property type="evidence" value="ECO:0007669"/>
    <property type="project" value="TreeGrafter"/>
</dbReference>
<gene>
    <name evidence="6" type="ORF">AVDCRST_MAG15-1540</name>
</gene>
<name>A0A6J4PCB8_9RHOB</name>
<dbReference type="SMART" id="SM00354">
    <property type="entry name" value="HTH_LACI"/>
    <property type="match status" value="1"/>
</dbReference>
<dbReference type="GO" id="GO:0000976">
    <property type="term" value="F:transcription cis-regulatory region binding"/>
    <property type="evidence" value="ECO:0007669"/>
    <property type="project" value="TreeGrafter"/>
</dbReference>
<reference evidence="6" key="1">
    <citation type="submission" date="2020-02" db="EMBL/GenBank/DDBJ databases">
        <authorList>
            <person name="Meier V. D."/>
        </authorList>
    </citation>
    <scope>NUCLEOTIDE SEQUENCE</scope>
    <source>
        <strain evidence="6">AVDCRST_MAG15</strain>
    </source>
</reference>
<dbReference type="SUPFAM" id="SSF53822">
    <property type="entry name" value="Periplasmic binding protein-like I"/>
    <property type="match status" value="1"/>
</dbReference>
<dbReference type="InterPro" id="IPR028082">
    <property type="entry name" value="Peripla_BP_I"/>
</dbReference>
<dbReference type="EMBL" id="CADCUU010000221">
    <property type="protein sequence ID" value="CAA9410117.1"/>
    <property type="molecule type" value="Genomic_DNA"/>
</dbReference>
<sequence length="346" mass="36505">MGRKRPTIHDVATLAGVSKSTVARALSGTGPVAAEARERAIEAARALGYEPNHLAVSMRSGRSRLIGLVIPDIANPFWAEVAKGAQDRAVEEELSLLCFSSDWQTEQEERHLRALVRARVDGAILNPVADSVEALHAFGLPLVLIGSSAEKFPGLPSVGSNIPQSVRLGLDYLSRKGHEAPALILGPPSRIARLRFAEAVRQHLDYRGAARDLQVETADYTVEGGRAAMSRLLDNRRPGPLAVFAANDLMALGALMALRDRGLSCPEDASILGFDGIAAGAFSWPGLTTVEKPGRALGRLAVSMLAAAAEGRPHGGPVCLPGRLIERGSVANLLARDAPALLAGRG</sequence>
<evidence type="ECO:0000256" key="3">
    <source>
        <dbReference type="ARBA" id="ARBA00023125"/>
    </source>
</evidence>
<dbReference type="Gene3D" id="1.10.260.40">
    <property type="entry name" value="lambda repressor-like DNA-binding domains"/>
    <property type="match status" value="1"/>
</dbReference>
<dbReference type="Pfam" id="PF00356">
    <property type="entry name" value="LacI"/>
    <property type="match status" value="1"/>
</dbReference>
<evidence type="ECO:0000256" key="4">
    <source>
        <dbReference type="ARBA" id="ARBA00023163"/>
    </source>
</evidence>
<feature type="domain" description="HTH lacI-type" evidence="5">
    <location>
        <begin position="6"/>
        <end position="60"/>
    </location>
</feature>
<keyword evidence="2" id="KW-0805">Transcription regulation</keyword>
<dbReference type="InterPro" id="IPR046335">
    <property type="entry name" value="LacI/GalR-like_sensor"/>
</dbReference>
<accession>A0A6J4PCB8</accession>
<evidence type="ECO:0000259" key="5">
    <source>
        <dbReference type="PROSITE" id="PS50932"/>
    </source>
</evidence>
<dbReference type="CDD" id="cd06267">
    <property type="entry name" value="PBP1_LacI_sugar_binding-like"/>
    <property type="match status" value="1"/>
</dbReference>
<organism evidence="6">
    <name type="scientific">uncultured Rubellimicrobium sp</name>
    <dbReference type="NCBI Taxonomy" id="543078"/>
    <lineage>
        <taxon>Bacteria</taxon>
        <taxon>Pseudomonadati</taxon>
        <taxon>Pseudomonadota</taxon>
        <taxon>Alphaproteobacteria</taxon>
        <taxon>Rhodobacterales</taxon>
        <taxon>Roseobacteraceae</taxon>
        <taxon>Rubellimicrobium</taxon>
        <taxon>environmental samples</taxon>
    </lineage>
</organism>
<evidence type="ECO:0000313" key="6">
    <source>
        <dbReference type="EMBL" id="CAA9410117.1"/>
    </source>
</evidence>
<dbReference type="PANTHER" id="PTHR30146">
    <property type="entry name" value="LACI-RELATED TRANSCRIPTIONAL REPRESSOR"/>
    <property type="match status" value="1"/>
</dbReference>
<dbReference type="PANTHER" id="PTHR30146:SF148">
    <property type="entry name" value="HTH-TYPE TRANSCRIPTIONAL REPRESSOR PURR-RELATED"/>
    <property type="match status" value="1"/>
</dbReference>
<keyword evidence="4" id="KW-0804">Transcription</keyword>
<dbReference type="PROSITE" id="PS50932">
    <property type="entry name" value="HTH_LACI_2"/>
    <property type="match status" value="1"/>
</dbReference>
<keyword evidence="3" id="KW-0238">DNA-binding</keyword>
<dbReference type="SUPFAM" id="SSF47413">
    <property type="entry name" value="lambda repressor-like DNA-binding domains"/>
    <property type="match status" value="1"/>
</dbReference>
<evidence type="ECO:0000256" key="1">
    <source>
        <dbReference type="ARBA" id="ARBA00022491"/>
    </source>
</evidence>
<evidence type="ECO:0000256" key="2">
    <source>
        <dbReference type="ARBA" id="ARBA00023015"/>
    </source>
</evidence>
<dbReference type="Gene3D" id="3.40.50.2300">
    <property type="match status" value="2"/>
</dbReference>
<dbReference type="PROSITE" id="PS00356">
    <property type="entry name" value="HTH_LACI_1"/>
    <property type="match status" value="1"/>
</dbReference>
<dbReference type="Pfam" id="PF13377">
    <property type="entry name" value="Peripla_BP_3"/>
    <property type="match status" value="1"/>
</dbReference>
<keyword evidence="1" id="KW-0678">Repressor</keyword>
<proteinExistence type="predicted"/>